<feature type="region of interest" description="Disordered" evidence="1">
    <location>
        <begin position="336"/>
        <end position="361"/>
    </location>
</feature>
<evidence type="ECO:0000313" key="3">
    <source>
        <dbReference type="Proteomes" id="UP000054558"/>
    </source>
</evidence>
<dbReference type="PANTHER" id="PTHR31348">
    <property type="entry name" value="EID1-LIKE F-BOX PROTEIN 2-RELATED"/>
    <property type="match status" value="1"/>
</dbReference>
<proteinExistence type="predicted"/>
<dbReference type="GO" id="GO:0005634">
    <property type="term" value="C:nucleus"/>
    <property type="evidence" value="ECO:0000318"/>
    <property type="project" value="GO_Central"/>
</dbReference>
<feature type="compositionally biased region" description="Acidic residues" evidence="1">
    <location>
        <begin position="336"/>
        <end position="346"/>
    </location>
</feature>
<feature type="region of interest" description="Disordered" evidence="1">
    <location>
        <begin position="184"/>
        <end position="203"/>
    </location>
</feature>
<sequence length="361" mass="39357">MTPKRSARGLAHPLSPTSSTGSNDLGPELLNAIFSKLSPSPIYLAALHCVCKDWRDVMQEHTYQQLCLEAAPRLCEAMGYSKISAPPGGWAAVFQLLVYCPGLPSLLYTTARGEWWNQLGHVQKKTGGFLTGNGVASALQLKEAFHKDELFVTGLCQHEGARKNVWDEDVEYISANNYCSSEYEVADEEEEEDSDWEEPDEDGSAVRGYVCGNGHLTLGAVGNFTELGGTKVAGSGEGLTVEPSPLLKGLSETFALQEEFENELEFRKGLDAFSVARKLRSLARGMRDGVVAGDQGELEQGEEALFSTESKTMVEMEAVLPEFQKRPWDTVVAFEEDFEDSESESEPDAKAGGKPPLGDSN</sequence>
<gene>
    <name evidence="2" type="ORF">KFL_000260160</name>
</gene>
<organism evidence="2 3">
    <name type="scientific">Klebsormidium nitens</name>
    <name type="common">Green alga</name>
    <name type="synonym">Ulothrix nitens</name>
    <dbReference type="NCBI Taxonomy" id="105231"/>
    <lineage>
        <taxon>Eukaryota</taxon>
        <taxon>Viridiplantae</taxon>
        <taxon>Streptophyta</taxon>
        <taxon>Klebsormidiophyceae</taxon>
        <taxon>Klebsormidiales</taxon>
        <taxon>Klebsormidiaceae</taxon>
        <taxon>Klebsormidium</taxon>
    </lineage>
</organism>
<dbReference type="InterPro" id="IPR036047">
    <property type="entry name" value="F-box-like_dom_sf"/>
</dbReference>
<dbReference type="OrthoDB" id="730977at2759"/>
<dbReference type="Proteomes" id="UP000054558">
    <property type="component" value="Unassembled WGS sequence"/>
</dbReference>
<dbReference type="AlphaFoldDB" id="A0A1Y1HKS0"/>
<dbReference type="SUPFAM" id="SSF81383">
    <property type="entry name" value="F-box domain"/>
    <property type="match status" value="1"/>
</dbReference>
<accession>A0A1Y1HKS0</accession>
<dbReference type="EMBL" id="DF236975">
    <property type="protein sequence ID" value="GAQ79200.1"/>
    <property type="molecule type" value="Genomic_DNA"/>
</dbReference>
<name>A0A1Y1HKS0_KLENI</name>
<evidence type="ECO:0000313" key="2">
    <source>
        <dbReference type="EMBL" id="GAQ79200.1"/>
    </source>
</evidence>
<protein>
    <submittedName>
        <fullName evidence="2">F-box family protein</fullName>
    </submittedName>
</protein>
<feature type="region of interest" description="Disordered" evidence="1">
    <location>
        <begin position="1"/>
        <end position="23"/>
    </location>
</feature>
<evidence type="ECO:0000256" key="1">
    <source>
        <dbReference type="SAM" id="MobiDB-lite"/>
    </source>
</evidence>
<reference evidence="2 3" key="1">
    <citation type="journal article" date="2014" name="Nat. Commun.">
        <title>Klebsormidium flaccidum genome reveals primary factors for plant terrestrial adaptation.</title>
        <authorList>
            <person name="Hori K."/>
            <person name="Maruyama F."/>
            <person name="Fujisawa T."/>
            <person name="Togashi T."/>
            <person name="Yamamoto N."/>
            <person name="Seo M."/>
            <person name="Sato S."/>
            <person name="Yamada T."/>
            <person name="Mori H."/>
            <person name="Tajima N."/>
            <person name="Moriyama T."/>
            <person name="Ikeuchi M."/>
            <person name="Watanabe M."/>
            <person name="Wada H."/>
            <person name="Kobayashi K."/>
            <person name="Saito M."/>
            <person name="Masuda T."/>
            <person name="Sasaki-Sekimoto Y."/>
            <person name="Mashiguchi K."/>
            <person name="Awai K."/>
            <person name="Shimojima M."/>
            <person name="Masuda S."/>
            <person name="Iwai M."/>
            <person name="Nobusawa T."/>
            <person name="Narise T."/>
            <person name="Kondo S."/>
            <person name="Saito H."/>
            <person name="Sato R."/>
            <person name="Murakawa M."/>
            <person name="Ihara Y."/>
            <person name="Oshima-Yamada Y."/>
            <person name="Ohtaka K."/>
            <person name="Satoh M."/>
            <person name="Sonobe K."/>
            <person name="Ishii M."/>
            <person name="Ohtani R."/>
            <person name="Kanamori-Sato M."/>
            <person name="Honoki R."/>
            <person name="Miyazaki D."/>
            <person name="Mochizuki H."/>
            <person name="Umetsu J."/>
            <person name="Higashi K."/>
            <person name="Shibata D."/>
            <person name="Kamiya Y."/>
            <person name="Sato N."/>
            <person name="Nakamura Y."/>
            <person name="Tabata S."/>
            <person name="Ida S."/>
            <person name="Kurokawa K."/>
            <person name="Ohta H."/>
        </authorList>
    </citation>
    <scope>NUCLEOTIDE SEQUENCE [LARGE SCALE GENOMIC DNA]</scope>
    <source>
        <strain evidence="2 3">NIES-2285</strain>
    </source>
</reference>
<dbReference type="PANTHER" id="PTHR31348:SF4">
    <property type="entry name" value="PHYTOCHROME A-ASSOCIATED F-BOX PROTEIN"/>
    <property type="match status" value="1"/>
</dbReference>
<keyword evidence="3" id="KW-1185">Reference proteome</keyword>
<dbReference type="InterPro" id="IPR040267">
    <property type="entry name" value="EID1-like"/>
</dbReference>